<name>A0A9Q1JUG6_9CARY</name>
<comment type="caution">
    <text evidence="7">The sequence shown here is derived from an EMBL/GenBank/DDBJ whole genome shotgun (WGS) entry which is preliminary data.</text>
</comment>
<dbReference type="InterPro" id="IPR040457">
    <property type="entry name" value="GCP_C"/>
</dbReference>
<protein>
    <recommendedName>
        <fullName evidence="5">Gamma-tubulin complex component</fullName>
    </recommendedName>
</protein>
<gene>
    <name evidence="7" type="ORF">Cgig2_026748</name>
</gene>
<evidence type="ECO:0000313" key="8">
    <source>
        <dbReference type="Proteomes" id="UP001153076"/>
    </source>
</evidence>
<dbReference type="GO" id="GO:0051321">
    <property type="term" value="P:meiotic cell cycle"/>
    <property type="evidence" value="ECO:0007669"/>
    <property type="project" value="TreeGrafter"/>
</dbReference>
<dbReference type="GO" id="GO:0000278">
    <property type="term" value="P:mitotic cell cycle"/>
    <property type="evidence" value="ECO:0007669"/>
    <property type="project" value="TreeGrafter"/>
</dbReference>
<feature type="domain" description="Gamma tubulin complex component C-terminal" evidence="6">
    <location>
        <begin position="52"/>
        <end position="161"/>
    </location>
</feature>
<dbReference type="Proteomes" id="UP001153076">
    <property type="component" value="Unassembled WGS sequence"/>
</dbReference>
<keyword evidence="8" id="KW-1185">Reference proteome</keyword>
<comment type="function">
    <text evidence="5">Component of the gamma-tubulin ring complex (gTuRC) which mediates microtubule nucleation.</text>
</comment>
<accession>A0A9Q1JUG6</accession>
<dbReference type="GO" id="GO:0005874">
    <property type="term" value="C:microtubule"/>
    <property type="evidence" value="ECO:0007669"/>
    <property type="project" value="UniProtKB-KW"/>
</dbReference>
<dbReference type="InterPro" id="IPR007259">
    <property type="entry name" value="GCP"/>
</dbReference>
<dbReference type="PANTHER" id="PTHR19302:SF33">
    <property type="entry name" value="GAMMA-TUBULIN COMPLEX COMPONENT 5"/>
    <property type="match status" value="1"/>
</dbReference>
<sequence length="161" mass="17747">MSQCLHSTSTLIASYPVTAPKIHLQEKFLLISGSITLGVTCCRIYPRTGDVMDELEVLRAIYLLGSADLLQHFLTVTFGRLDKGESWDDDFELNSILQESIRNSADAMLLNAPESLAVSFTKLRGLDDDNNHNMANIVSTPCKVHENSLGINGLGVLNFTY</sequence>
<organism evidence="7 8">
    <name type="scientific">Carnegiea gigantea</name>
    <dbReference type="NCBI Taxonomy" id="171969"/>
    <lineage>
        <taxon>Eukaryota</taxon>
        <taxon>Viridiplantae</taxon>
        <taxon>Streptophyta</taxon>
        <taxon>Embryophyta</taxon>
        <taxon>Tracheophyta</taxon>
        <taxon>Spermatophyta</taxon>
        <taxon>Magnoliopsida</taxon>
        <taxon>eudicotyledons</taxon>
        <taxon>Gunneridae</taxon>
        <taxon>Pentapetalae</taxon>
        <taxon>Caryophyllales</taxon>
        <taxon>Cactineae</taxon>
        <taxon>Cactaceae</taxon>
        <taxon>Cactoideae</taxon>
        <taxon>Echinocereeae</taxon>
        <taxon>Carnegiea</taxon>
    </lineage>
</organism>
<dbReference type="GO" id="GO:0000922">
    <property type="term" value="C:spindle pole"/>
    <property type="evidence" value="ECO:0007669"/>
    <property type="project" value="InterPro"/>
</dbReference>
<keyword evidence="4 5" id="KW-0206">Cytoskeleton</keyword>
<dbReference type="GO" id="GO:0007020">
    <property type="term" value="P:microtubule nucleation"/>
    <property type="evidence" value="ECO:0007669"/>
    <property type="project" value="InterPro"/>
</dbReference>
<comment type="subcellular location">
    <subcellularLocation>
        <location evidence="5">Cytoplasm</location>
        <location evidence="5">Cytoskeleton</location>
        <location evidence="5">Microtubule organizing center</location>
    </subcellularLocation>
</comment>
<proteinExistence type="inferred from homology"/>
<reference evidence="7" key="1">
    <citation type="submission" date="2022-04" db="EMBL/GenBank/DDBJ databases">
        <title>Carnegiea gigantea Genome sequencing and assembly v2.</title>
        <authorList>
            <person name="Copetti D."/>
            <person name="Sanderson M.J."/>
            <person name="Burquez A."/>
            <person name="Wojciechowski M.F."/>
        </authorList>
    </citation>
    <scope>NUCLEOTIDE SEQUENCE</scope>
    <source>
        <strain evidence="7">SGP5-SGP5p</strain>
        <tissue evidence="7">Aerial part</tissue>
    </source>
</reference>
<dbReference type="OrthoDB" id="66546at2759"/>
<keyword evidence="2 5" id="KW-0963">Cytoplasm</keyword>
<dbReference type="GO" id="GO:0000930">
    <property type="term" value="C:gamma-tubulin complex"/>
    <property type="evidence" value="ECO:0007669"/>
    <property type="project" value="TreeGrafter"/>
</dbReference>
<dbReference type="GO" id="GO:0051225">
    <property type="term" value="P:spindle assembly"/>
    <property type="evidence" value="ECO:0007669"/>
    <property type="project" value="TreeGrafter"/>
</dbReference>
<dbReference type="Gene3D" id="1.20.120.1900">
    <property type="entry name" value="Gamma-tubulin complex, C-terminal domain"/>
    <property type="match status" value="1"/>
</dbReference>
<evidence type="ECO:0000313" key="7">
    <source>
        <dbReference type="EMBL" id="KAJ8431151.1"/>
    </source>
</evidence>
<dbReference type="PANTHER" id="PTHR19302">
    <property type="entry name" value="GAMMA TUBULIN COMPLEX PROTEIN"/>
    <property type="match status" value="1"/>
</dbReference>
<evidence type="ECO:0000256" key="3">
    <source>
        <dbReference type="ARBA" id="ARBA00022701"/>
    </source>
</evidence>
<evidence type="ECO:0000259" key="6">
    <source>
        <dbReference type="Pfam" id="PF04130"/>
    </source>
</evidence>
<evidence type="ECO:0000256" key="1">
    <source>
        <dbReference type="ARBA" id="ARBA00010337"/>
    </source>
</evidence>
<dbReference type="GO" id="GO:0043015">
    <property type="term" value="F:gamma-tubulin binding"/>
    <property type="evidence" value="ECO:0007669"/>
    <property type="project" value="InterPro"/>
</dbReference>
<dbReference type="InterPro" id="IPR042241">
    <property type="entry name" value="GCP_C_sf"/>
</dbReference>
<dbReference type="Pfam" id="PF04130">
    <property type="entry name" value="GCP_C_terminal"/>
    <property type="match status" value="1"/>
</dbReference>
<evidence type="ECO:0000256" key="5">
    <source>
        <dbReference type="RuleBase" id="RU363050"/>
    </source>
</evidence>
<keyword evidence="3 5" id="KW-0493">Microtubule</keyword>
<evidence type="ECO:0000256" key="4">
    <source>
        <dbReference type="ARBA" id="ARBA00023212"/>
    </source>
</evidence>
<dbReference type="EMBL" id="JAKOGI010000715">
    <property type="protein sequence ID" value="KAJ8431151.1"/>
    <property type="molecule type" value="Genomic_DNA"/>
</dbReference>
<comment type="similarity">
    <text evidence="1 5">Belongs to the TUBGCP family.</text>
</comment>
<evidence type="ECO:0000256" key="2">
    <source>
        <dbReference type="ARBA" id="ARBA00022490"/>
    </source>
</evidence>
<dbReference type="GO" id="GO:0031122">
    <property type="term" value="P:cytoplasmic microtubule organization"/>
    <property type="evidence" value="ECO:0007669"/>
    <property type="project" value="TreeGrafter"/>
</dbReference>
<dbReference type="GO" id="GO:0051011">
    <property type="term" value="F:microtubule minus-end binding"/>
    <property type="evidence" value="ECO:0007669"/>
    <property type="project" value="TreeGrafter"/>
</dbReference>
<dbReference type="AlphaFoldDB" id="A0A9Q1JUG6"/>